<keyword evidence="3" id="KW-0498">Mitosis</keyword>
<evidence type="ECO:0000313" key="10">
    <source>
        <dbReference type="Proteomes" id="UP001251528"/>
    </source>
</evidence>
<dbReference type="GO" id="GO:0051301">
    <property type="term" value="P:cell division"/>
    <property type="evidence" value="ECO:0007669"/>
    <property type="project" value="UniProtKB-KW"/>
</dbReference>
<dbReference type="Gene3D" id="1.10.10.10">
    <property type="entry name" value="Winged helix-like DNA-binding domain superfamily/Winged helix DNA-binding domain"/>
    <property type="match status" value="1"/>
</dbReference>
<dbReference type="Pfam" id="PF08672">
    <property type="entry name" value="ANAPC2"/>
    <property type="match status" value="1"/>
</dbReference>
<gene>
    <name evidence="9" type="ORF">QQS21_012236</name>
</gene>
<keyword evidence="2" id="KW-0132">Cell division</keyword>
<dbReference type="Proteomes" id="UP001251528">
    <property type="component" value="Unassembled WGS sequence"/>
</dbReference>
<name>A0AAJ0FSW1_9HYPO</name>
<keyword evidence="4" id="KW-0833">Ubl conjugation pathway</keyword>
<dbReference type="InterPro" id="IPR036388">
    <property type="entry name" value="WH-like_DNA-bd_sf"/>
</dbReference>
<evidence type="ECO:0000256" key="7">
    <source>
        <dbReference type="SAM" id="MobiDB-lite"/>
    </source>
</evidence>
<evidence type="ECO:0000256" key="6">
    <source>
        <dbReference type="PROSITE-ProRule" id="PRU00330"/>
    </source>
</evidence>
<evidence type="ECO:0000256" key="5">
    <source>
        <dbReference type="ARBA" id="ARBA00023306"/>
    </source>
</evidence>
<dbReference type="GO" id="GO:0006511">
    <property type="term" value="P:ubiquitin-dependent protein catabolic process"/>
    <property type="evidence" value="ECO:0007669"/>
    <property type="project" value="InterPro"/>
</dbReference>
<reference evidence="9" key="1">
    <citation type="submission" date="2023-06" db="EMBL/GenBank/DDBJ databases">
        <title>Conoideocrella luteorostrata (Hypocreales: Clavicipitaceae), a potential biocontrol fungus for elongate hemlock scale in United States Christmas tree production areas.</title>
        <authorList>
            <person name="Barrett H."/>
            <person name="Lovett B."/>
            <person name="Macias A.M."/>
            <person name="Stajich J.E."/>
            <person name="Kasson M.T."/>
        </authorList>
    </citation>
    <scope>NUCLEOTIDE SEQUENCE</scope>
    <source>
        <strain evidence="9">ARSEF 14590</strain>
    </source>
</reference>
<protein>
    <recommendedName>
        <fullName evidence="1">Anaphase-promoting complex subunit 2</fullName>
    </recommendedName>
</protein>
<sequence length="876" mass="97769">MTASRVRVRKNKVLRSVFQTDVTQPTPLLQSTASGEAFGGPIASNTAPTITGNRTNSSRFVATTSQGSISTAHPASDQVRWDRAWHAVTSRIQLPTSVAAEDSFGTVAPEFSEGDYSFQESLALVLDAPNVVPRAAHTEDVLLWHTQQVRQHFVHHVLPLLAACAAQGDHAQVLLSSVQTLEAAHRQYDYGLRLMVRGIKDEVARELAVDKFKRDLHAIIGNSWAKGLTGALRDVMFRLLTVILGSSRNGRISGVESQDVRRVSAARGELLSLLESLGNAGLAGDNFLVLFAEIMDSCMKDFIRQTYAGVWTAIDPDGNVNPSGASGCMEHLCNWVENHYSRVAVEVFSCLGGQVAGTDVERWRDIAIGRLASLRMQELFDIVLRWPESKGGLEDLRSAVATPQRRLQLTDAFSASLQKRLLHPGRSTLDILQTYISMIRTFHQLDSSKVLLDRVVHALQLYLCQRDDAIRIVVTGLLSNPGSIHTDERKSRLVELAVLLNEASQQQRPHVDDEELDWDDMTWVPDPVDAGPNYKRPKNEDVIGTLINALGSQEIFIKEFQIIIAERLLSNQTNFQQEIKVLSLLKKRFGESALQNCDVMVKDIYDSKRVDALLRKTLRGSDRHQSTTMTYHSKILSRLFWPSLPKDPFTVPTPVAEIQAQYETGFEQLKTSRKLNWLDHIGSATIQLDFQGRSIEVECKTYEAAVIYAFQDDDTTQAATPQQRSFNGLWEKLMIDEDLLESSLRFWISKGVLRDVGNRTYVVLESLDDDDNKAAVSAGEDASWVAGAADPGQSSPRKARIDPKEQERRAVYWQFIVGMLTNSGPTMPLGQIAMMMKMLIPDGCTWSNEELQEFLGEKIVENELELSGGKYRIPKK</sequence>
<dbReference type="Pfam" id="PF26557">
    <property type="entry name" value="Cullin_AB"/>
    <property type="match status" value="1"/>
</dbReference>
<evidence type="ECO:0000256" key="3">
    <source>
        <dbReference type="ARBA" id="ARBA00022776"/>
    </source>
</evidence>
<evidence type="ECO:0000256" key="1">
    <source>
        <dbReference type="ARBA" id="ARBA00016068"/>
    </source>
</evidence>
<dbReference type="SMART" id="SM00182">
    <property type="entry name" value="CULLIN"/>
    <property type="match status" value="1"/>
</dbReference>
<dbReference type="InterPro" id="IPR016158">
    <property type="entry name" value="Cullin_homology"/>
</dbReference>
<dbReference type="Gene3D" id="3.30.230.130">
    <property type="entry name" value="Cullin, Chain C, Domain 2"/>
    <property type="match status" value="1"/>
</dbReference>
<dbReference type="PANTHER" id="PTHR45957">
    <property type="entry name" value="ANAPHASE-PROMOTING COMPLEX SUBUNIT 2"/>
    <property type="match status" value="1"/>
</dbReference>
<dbReference type="Pfam" id="PF25773">
    <property type="entry name" value="TPR_ANAPC2"/>
    <property type="match status" value="1"/>
</dbReference>
<organism evidence="9 10">
    <name type="scientific">Conoideocrella luteorostrata</name>
    <dbReference type="NCBI Taxonomy" id="1105319"/>
    <lineage>
        <taxon>Eukaryota</taxon>
        <taxon>Fungi</taxon>
        <taxon>Dikarya</taxon>
        <taxon>Ascomycota</taxon>
        <taxon>Pezizomycotina</taxon>
        <taxon>Sordariomycetes</taxon>
        <taxon>Hypocreomycetidae</taxon>
        <taxon>Hypocreales</taxon>
        <taxon>Clavicipitaceae</taxon>
        <taxon>Conoideocrella</taxon>
    </lineage>
</organism>
<dbReference type="EMBL" id="JASWJB010000491">
    <property type="protein sequence ID" value="KAK2590083.1"/>
    <property type="molecule type" value="Genomic_DNA"/>
</dbReference>
<dbReference type="AlphaFoldDB" id="A0AAJ0FSW1"/>
<feature type="region of interest" description="Disordered" evidence="7">
    <location>
        <begin position="30"/>
        <end position="55"/>
    </location>
</feature>
<accession>A0AAJ0FSW1</accession>
<keyword evidence="5" id="KW-0131">Cell cycle</keyword>
<dbReference type="GO" id="GO:0070979">
    <property type="term" value="P:protein K11-linked ubiquitination"/>
    <property type="evidence" value="ECO:0007669"/>
    <property type="project" value="TreeGrafter"/>
</dbReference>
<feature type="domain" description="Cullin family profile" evidence="8">
    <location>
        <begin position="545"/>
        <end position="748"/>
    </location>
</feature>
<comment type="caution">
    <text evidence="9">The sequence shown here is derived from an EMBL/GenBank/DDBJ whole genome shotgun (WGS) entry which is preliminary data.</text>
</comment>
<dbReference type="InterPro" id="IPR057975">
    <property type="entry name" value="TPR_ANAPC2"/>
</dbReference>
<dbReference type="InterPro" id="IPR036317">
    <property type="entry name" value="Cullin_homology_sf"/>
</dbReference>
<evidence type="ECO:0000259" key="8">
    <source>
        <dbReference type="PROSITE" id="PS50069"/>
    </source>
</evidence>
<dbReference type="InterPro" id="IPR059120">
    <property type="entry name" value="Cullin-like_AB"/>
</dbReference>
<dbReference type="GO" id="GO:0005680">
    <property type="term" value="C:anaphase-promoting complex"/>
    <property type="evidence" value="ECO:0007669"/>
    <property type="project" value="TreeGrafter"/>
</dbReference>
<dbReference type="PANTHER" id="PTHR45957:SF1">
    <property type="entry name" value="ANAPHASE-PROMOTING COMPLEX SUBUNIT 2"/>
    <property type="match status" value="1"/>
</dbReference>
<dbReference type="SUPFAM" id="SSF75632">
    <property type="entry name" value="Cullin homology domain"/>
    <property type="match status" value="1"/>
</dbReference>
<dbReference type="InterPro" id="IPR044554">
    <property type="entry name" value="ANAPC2"/>
</dbReference>
<proteinExistence type="inferred from homology"/>
<evidence type="ECO:0000256" key="2">
    <source>
        <dbReference type="ARBA" id="ARBA00022618"/>
    </source>
</evidence>
<comment type="similarity">
    <text evidence="6">Belongs to the cullin family.</text>
</comment>
<dbReference type="SUPFAM" id="SSF46785">
    <property type="entry name" value="Winged helix' DNA-binding domain"/>
    <property type="match status" value="1"/>
</dbReference>
<dbReference type="FunFam" id="1.20.1310.10:FF:000033">
    <property type="entry name" value="Anaphase-promoting complex subunit ApcB"/>
    <property type="match status" value="1"/>
</dbReference>
<evidence type="ECO:0000256" key="4">
    <source>
        <dbReference type="ARBA" id="ARBA00022786"/>
    </source>
</evidence>
<dbReference type="SMART" id="SM01013">
    <property type="entry name" value="APC2"/>
    <property type="match status" value="1"/>
</dbReference>
<dbReference type="Gene3D" id="1.20.1310.10">
    <property type="entry name" value="Cullin Repeats"/>
    <property type="match status" value="1"/>
</dbReference>
<dbReference type="InterPro" id="IPR036390">
    <property type="entry name" value="WH_DNA-bd_sf"/>
</dbReference>
<dbReference type="InterPro" id="IPR014786">
    <property type="entry name" value="ANAPC2_C"/>
</dbReference>
<keyword evidence="10" id="KW-1185">Reference proteome</keyword>
<dbReference type="GO" id="GO:0031625">
    <property type="term" value="F:ubiquitin protein ligase binding"/>
    <property type="evidence" value="ECO:0007669"/>
    <property type="project" value="InterPro"/>
</dbReference>
<feature type="compositionally biased region" description="Polar residues" evidence="7">
    <location>
        <begin position="43"/>
        <end position="55"/>
    </location>
</feature>
<dbReference type="PROSITE" id="PS50069">
    <property type="entry name" value="CULLIN_2"/>
    <property type="match status" value="1"/>
</dbReference>
<evidence type="ECO:0000313" key="9">
    <source>
        <dbReference type="EMBL" id="KAK2590083.1"/>
    </source>
</evidence>
<dbReference type="GO" id="GO:0007091">
    <property type="term" value="P:metaphase/anaphase transition of mitotic cell cycle"/>
    <property type="evidence" value="ECO:0007669"/>
    <property type="project" value="TreeGrafter"/>
</dbReference>